<dbReference type="OrthoDB" id="2325716at2759"/>
<dbReference type="InterPro" id="IPR051191">
    <property type="entry name" value="DCAF12"/>
</dbReference>
<evidence type="ECO:0000256" key="1">
    <source>
        <dbReference type="ARBA" id="ARBA00022737"/>
    </source>
</evidence>
<dbReference type="PANTHER" id="PTHR19860">
    <property type="entry name" value="DDB1- AND CUL4-ASSOCIATED FACTOR 12-RELATED"/>
    <property type="match status" value="1"/>
</dbReference>
<gene>
    <name evidence="2" type="ORF">BpHYR1_026787</name>
</gene>
<keyword evidence="1" id="KW-0677">Repeat</keyword>
<accession>A0A3M7QNS6</accession>
<proteinExistence type="predicted"/>
<dbReference type="PANTHER" id="PTHR19860:SF18">
    <property type="entry name" value="DUF4062 DOMAIN-CONTAINING PROTEIN"/>
    <property type="match status" value="1"/>
</dbReference>
<organism evidence="2 3">
    <name type="scientific">Brachionus plicatilis</name>
    <name type="common">Marine rotifer</name>
    <name type="synonym">Brachionus muelleri</name>
    <dbReference type="NCBI Taxonomy" id="10195"/>
    <lineage>
        <taxon>Eukaryota</taxon>
        <taxon>Metazoa</taxon>
        <taxon>Spiralia</taxon>
        <taxon>Gnathifera</taxon>
        <taxon>Rotifera</taxon>
        <taxon>Eurotatoria</taxon>
        <taxon>Monogononta</taxon>
        <taxon>Pseudotrocha</taxon>
        <taxon>Ploima</taxon>
        <taxon>Brachionidae</taxon>
        <taxon>Brachionus</taxon>
    </lineage>
</organism>
<protein>
    <submittedName>
        <fullName evidence="2">TPR repeat-containing protein</fullName>
    </submittedName>
</protein>
<evidence type="ECO:0000313" key="3">
    <source>
        <dbReference type="Proteomes" id="UP000276133"/>
    </source>
</evidence>
<keyword evidence="3" id="KW-1185">Reference proteome</keyword>
<dbReference type="Proteomes" id="UP000276133">
    <property type="component" value="Unassembled WGS sequence"/>
</dbReference>
<sequence>MFSNINPYVCCNQDEFRDEINFLRDITFPKLRERLIRLNVNFDPVLIDWTESNDLVRSGGLLRLLLTAIRKSSPFFIGLLGHQYGPHLTDSQANTLMFSDSSVRLEMNWLEKSYVIAAQTGFSSVINEQTFNNGLLEHQINQALHDSKAYPFYRFYFRQFEYFEDLYSHLPIEKRKAELRKHEAESDLCDTKIKHLKMKLAKKGLIIKYYKSLEQLNDLIYDDFIEIIRVCSRSVESLSRKRYRCPRASLAREALEWTTLEERRRRGDLIKLHKIQHDQVTFIYGDQELASYGLDSPTDNTRTCHKAIERLWSATQLFYKPYCGILWTRRLSV</sequence>
<dbReference type="AlphaFoldDB" id="A0A3M7QNS6"/>
<dbReference type="EMBL" id="REGN01005518">
    <property type="protein sequence ID" value="RNA13056.1"/>
    <property type="molecule type" value="Genomic_DNA"/>
</dbReference>
<reference evidence="2 3" key="1">
    <citation type="journal article" date="2018" name="Sci. Rep.">
        <title>Genomic signatures of local adaptation to the degree of environmental predictability in rotifers.</title>
        <authorList>
            <person name="Franch-Gras L."/>
            <person name="Hahn C."/>
            <person name="Garcia-Roger E.M."/>
            <person name="Carmona M.J."/>
            <person name="Serra M."/>
            <person name="Gomez A."/>
        </authorList>
    </citation>
    <scope>NUCLEOTIDE SEQUENCE [LARGE SCALE GENOMIC DNA]</scope>
    <source>
        <strain evidence="2">HYR1</strain>
    </source>
</reference>
<dbReference type="GO" id="GO:0080008">
    <property type="term" value="C:Cul4-RING E3 ubiquitin ligase complex"/>
    <property type="evidence" value="ECO:0007669"/>
    <property type="project" value="TreeGrafter"/>
</dbReference>
<evidence type="ECO:0000313" key="2">
    <source>
        <dbReference type="EMBL" id="RNA13056.1"/>
    </source>
</evidence>
<comment type="caution">
    <text evidence="2">The sequence shown here is derived from an EMBL/GenBank/DDBJ whole genome shotgun (WGS) entry which is preliminary data.</text>
</comment>
<name>A0A3M7QNS6_BRAPC</name>